<accession>A0ABT8KMN1</accession>
<sequence>MIGIPSRSKLLVTSIEQNHVLVTDNEGQSRELPLFQADRFDVYSKHDLPIAKGDIIRITKNGKDAKSSRLKNGMLLKVKGFSKMG</sequence>
<gene>
    <name evidence="1" type="ORF">QQ008_08950</name>
</gene>
<reference evidence="1" key="1">
    <citation type="submission" date="2023-06" db="EMBL/GenBank/DDBJ databases">
        <title>Genomic of Parafulvivirga corallium.</title>
        <authorList>
            <person name="Wang G."/>
        </authorList>
    </citation>
    <scope>NUCLEOTIDE SEQUENCE</scope>
    <source>
        <strain evidence="1">BMA10</strain>
    </source>
</reference>
<evidence type="ECO:0000313" key="1">
    <source>
        <dbReference type="EMBL" id="MDN5201488.1"/>
    </source>
</evidence>
<dbReference type="RefSeq" id="WP_346751518.1">
    <property type="nucleotide sequence ID" value="NZ_JAUJEA010000003.1"/>
</dbReference>
<comment type="caution">
    <text evidence="1">The sequence shown here is derived from an EMBL/GenBank/DDBJ whole genome shotgun (WGS) entry which is preliminary data.</text>
</comment>
<keyword evidence="2" id="KW-1185">Reference proteome</keyword>
<dbReference type="Proteomes" id="UP001172082">
    <property type="component" value="Unassembled WGS sequence"/>
</dbReference>
<protein>
    <submittedName>
        <fullName evidence="1">Uncharacterized protein</fullName>
    </submittedName>
</protein>
<dbReference type="EMBL" id="JAUJEA010000003">
    <property type="protein sequence ID" value="MDN5201488.1"/>
    <property type="molecule type" value="Genomic_DNA"/>
</dbReference>
<evidence type="ECO:0000313" key="2">
    <source>
        <dbReference type="Proteomes" id="UP001172082"/>
    </source>
</evidence>
<organism evidence="1 2">
    <name type="scientific">Splendidivirga corallicola</name>
    <dbReference type="NCBI Taxonomy" id="3051826"/>
    <lineage>
        <taxon>Bacteria</taxon>
        <taxon>Pseudomonadati</taxon>
        <taxon>Bacteroidota</taxon>
        <taxon>Cytophagia</taxon>
        <taxon>Cytophagales</taxon>
        <taxon>Splendidivirgaceae</taxon>
        <taxon>Splendidivirga</taxon>
    </lineage>
</organism>
<proteinExistence type="predicted"/>
<name>A0ABT8KMN1_9BACT</name>